<dbReference type="AlphaFoldDB" id="A0A1Y2M7G5"/>
<evidence type="ECO:0000313" key="1">
    <source>
        <dbReference type="EMBL" id="OSS51148.1"/>
    </source>
</evidence>
<reference evidence="1 2" key="1">
    <citation type="journal article" date="2017" name="Genome Announc.">
        <title>Genome sequence of the saprophytic ascomycete Epicoccum nigrum ICMP 19927 strain isolated from New Zealand.</title>
        <authorList>
            <person name="Fokin M."/>
            <person name="Fleetwood D."/>
            <person name="Weir B.S."/>
            <person name="Villas-Boas S.G."/>
        </authorList>
    </citation>
    <scope>NUCLEOTIDE SEQUENCE [LARGE SCALE GENOMIC DNA]</scope>
    <source>
        <strain evidence="1 2">ICMP 19927</strain>
    </source>
</reference>
<dbReference type="InParanoid" id="A0A1Y2M7G5"/>
<gene>
    <name evidence="1" type="ORF">B5807_04240</name>
</gene>
<evidence type="ECO:0000313" key="2">
    <source>
        <dbReference type="Proteomes" id="UP000193240"/>
    </source>
</evidence>
<protein>
    <submittedName>
        <fullName evidence="1">Uncharacterized protein</fullName>
    </submittedName>
</protein>
<dbReference type="Proteomes" id="UP000193240">
    <property type="component" value="Unassembled WGS sequence"/>
</dbReference>
<proteinExistence type="predicted"/>
<name>A0A1Y2M7G5_EPING</name>
<sequence>MAWHGYARTDLRSLSPLHCAAATTRPKTRTHVRLETRSERATDLIHGLTPPRPFSQLIDQRRTGLLLPHSRSANHRLRARSLKPLEAPLLHDTALQLHHPLLIARRIRAVSLEPPAQEPIRVVGLERLVQHTEALTVAGDLVPVAADVLQVGGEVREAALEDLAVGGRVERALEVDQLRPGAIGFGEHKVGGALDGAQEGADFVRVRGEEAVVGDVQDAAEAAAPQLRQLVDAQHLHVFARPALGREPLLQLDHLHVLEADAGVDGARGDALGHVHAHAHRRVVGRGHAVVRGQLVELDLAELAYVADALAPERVEVWADARGLEVHDAREGLVEQRAKRRHWEAAGGGRQRVDHGFEAQVDFA</sequence>
<dbReference type="EMBL" id="KZ107841">
    <property type="protein sequence ID" value="OSS51148.1"/>
    <property type="molecule type" value="Genomic_DNA"/>
</dbReference>
<organism evidence="1 2">
    <name type="scientific">Epicoccum nigrum</name>
    <name type="common">Soil fungus</name>
    <name type="synonym">Epicoccum purpurascens</name>
    <dbReference type="NCBI Taxonomy" id="105696"/>
    <lineage>
        <taxon>Eukaryota</taxon>
        <taxon>Fungi</taxon>
        <taxon>Dikarya</taxon>
        <taxon>Ascomycota</taxon>
        <taxon>Pezizomycotina</taxon>
        <taxon>Dothideomycetes</taxon>
        <taxon>Pleosporomycetidae</taxon>
        <taxon>Pleosporales</taxon>
        <taxon>Pleosporineae</taxon>
        <taxon>Didymellaceae</taxon>
        <taxon>Epicoccum</taxon>
    </lineage>
</organism>
<accession>A0A1Y2M7G5</accession>
<keyword evidence="2" id="KW-1185">Reference proteome</keyword>